<organism evidence="1 2">
    <name type="scientific">Panicum virgatum</name>
    <name type="common">Blackwell switchgrass</name>
    <dbReference type="NCBI Taxonomy" id="38727"/>
    <lineage>
        <taxon>Eukaryota</taxon>
        <taxon>Viridiplantae</taxon>
        <taxon>Streptophyta</taxon>
        <taxon>Embryophyta</taxon>
        <taxon>Tracheophyta</taxon>
        <taxon>Spermatophyta</taxon>
        <taxon>Magnoliopsida</taxon>
        <taxon>Liliopsida</taxon>
        <taxon>Poales</taxon>
        <taxon>Poaceae</taxon>
        <taxon>PACMAD clade</taxon>
        <taxon>Panicoideae</taxon>
        <taxon>Panicodae</taxon>
        <taxon>Paniceae</taxon>
        <taxon>Panicinae</taxon>
        <taxon>Panicum</taxon>
        <taxon>Panicum sect. Hiantes</taxon>
    </lineage>
</organism>
<sequence>MTMRGGGGLEFLIAIVVFLVAIGGVPVPANCRRQPLQAPGSNSTSAEESKLHLVFCTREVCPAGDLGAAAPGVTSREPSCYCCQQPPMSVCYQSELECREHCQHCDPKCQLQASLLGSEMEGSSG</sequence>
<proteinExistence type="predicted"/>
<dbReference type="Proteomes" id="UP000823388">
    <property type="component" value="Chromosome 6K"/>
</dbReference>
<protein>
    <submittedName>
        <fullName evidence="1">Uncharacterized protein</fullName>
    </submittedName>
</protein>
<evidence type="ECO:0000313" key="1">
    <source>
        <dbReference type="EMBL" id="KAG2585328.1"/>
    </source>
</evidence>
<evidence type="ECO:0000313" key="2">
    <source>
        <dbReference type="Proteomes" id="UP000823388"/>
    </source>
</evidence>
<dbReference type="AlphaFoldDB" id="A0A8T0RK48"/>
<accession>A0A8T0RK48</accession>
<gene>
    <name evidence="1" type="ORF">PVAP13_6KG383800</name>
</gene>
<dbReference type="EMBL" id="CM029047">
    <property type="protein sequence ID" value="KAG2585328.1"/>
    <property type="molecule type" value="Genomic_DNA"/>
</dbReference>
<reference evidence="1" key="1">
    <citation type="submission" date="2020-05" db="EMBL/GenBank/DDBJ databases">
        <title>WGS assembly of Panicum virgatum.</title>
        <authorList>
            <person name="Lovell J.T."/>
            <person name="Jenkins J."/>
            <person name="Shu S."/>
            <person name="Juenger T.E."/>
            <person name="Schmutz J."/>
        </authorList>
    </citation>
    <scope>NUCLEOTIDE SEQUENCE</scope>
    <source>
        <strain evidence="1">AP13</strain>
    </source>
</reference>
<keyword evidence="2" id="KW-1185">Reference proteome</keyword>
<name>A0A8T0RK48_PANVG</name>
<comment type="caution">
    <text evidence="1">The sequence shown here is derived from an EMBL/GenBank/DDBJ whole genome shotgun (WGS) entry which is preliminary data.</text>
</comment>